<proteinExistence type="inferred from homology"/>
<evidence type="ECO:0000256" key="6">
    <source>
        <dbReference type="ARBA" id="ARBA00022989"/>
    </source>
</evidence>
<dbReference type="InterPro" id="IPR017972">
    <property type="entry name" value="Cyt_P450_CS"/>
</dbReference>
<dbReference type="AlphaFoldDB" id="A0AAD8K1E8"/>
<evidence type="ECO:0000256" key="5">
    <source>
        <dbReference type="ARBA" id="ARBA00022723"/>
    </source>
</evidence>
<dbReference type="PANTHER" id="PTHR24282">
    <property type="entry name" value="CYTOCHROME P450 FAMILY MEMBER"/>
    <property type="match status" value="1"/>
</dbReference>
<evidence type="ECO:0000256" key="3">
    <source>
        <dbReference type="ARBA" id="ARBA00022617"/>
    </source>
</evidence>
<sequence>MKEEMMMMIMMLLMILLIIVLVFIVKMLWLKPKKIEGYFRKQGIKGPSYCFFTGNAKEIMSLMMKASSTTMPIPYSHNILPRVLSFYHHWNKIYGPTFLVWFGPTARLTLADPDLIRDVFCLKPELYEKSEAHPLIKQLEGDGLLNLKGEKWAYHRKIITPTFHMDNLKLLVPVVTRNVTKMLDKWLGMSDFGEVEIEVSQWYQNLTEDIMTRTTFGNDYTDGKRIFQLQARQMVLTSEAFKEIPIPGYRFLPTKRNLESWKLQREIKKILMRVIERRKRWDDVDITNGPKDLLGLMIEASRKESSPMITSHDIGEECKSFFFAGEHTTSNLLTWTTILLAMNPQWQVIARDEVLNVLGPHDIPTKDCASKLKKLTMILNESLRLYPPIVAMIRRAKADVELGGYKIPCGTELLIPILAIHHDQSVWGSDANEFNPSRFSNGVARAAKHPMAFFPFGLGVRTCIGQNLAILQVKLTIALMLQRFSFELSPKYQHAPTVLMLLHPQYGAPIIFKHFRSDSSTKDTLGS</sequence>
<feature type="binding site" description="axial binding residue" evidence="11">
    <location>
        <position position="463"/>
    </location>
    <ligand>
        <name>heme</name>
        <dbReference type="ChEBI" id="CHEBI:30413"/>
    </ligand>
    <ligandPart>
        <name>Fe</name>
        <dbReference type="ChEBI" id="CHEBI:18248"/>
    </ligandPart>
</feature>
<dbReference type="EMBL" id="JAUHHV010000008">
    <property type="protein sequence ID" value="KAK1413939.1"/>
    <property type="molecule type" value="Genomic_DNA"/>
</dbReference>
<dbReference type="GO" id="GO:0016020">
    <property type="term" value="C:membrane"/>
    <property type="evidence" value="ECO:0007669"/>
    <property type="project" value="UniProtKB-SubCell"/>
</dbReference>
<evidence type="ECO:0000256" key="9">
    <source>
        <dbReference type="ARBA" id="ARBA00023033"/>
    </source>
</evidence>
<protein>
    <recommendedName>
        <fullName evidence="15">Cytochrome P450</fullName>
    </recommendedName>
</protein>
<dbReference type="GO" id="GO:0005506">
    <property type="term" value="F:iron ion binding"/>
    <property type="evidence" value="ECO:0007669"/>
    <property type="project" value="InterPro"/>
</dbReference>
<organism evidence="13 14">
    <name type="scientific">Tagetes erecta</name>
    <name type="common">African marigold</name>
    <dbReference type="NCBI Taxonomy" id="13708"/>
    <lineage>
        <taxon>Eukaryota</taxon>
        <taxon>Viridiplantae</taxon>
        <taxon>Streptophyta</taxon>
        <taxon>Embryophyta</taxon>
        <taxon>Tracheophyta</taxon>
        <taxon>Spermatophyta</taxon>
        <taxon>Magnoliopsida</taxon>
        <taxon>eudicotyledons</taxon>
        <taxon>Gunneridae</taxon>
        <taxon>Pentapetalae</taxon>
        <taxon>asterids</taxon>
        <taxon>campanulids</taxon>
        <taxon>Asterales</taxon>
        <taxon>Asteraceae</taxon>
        <taxon>Asteroideae</taxon>
        <taxon>Heliantheae alliance</taxon>
        <taxon>Tageteae</taxon>
        <taxon>Tagetes</taxon>
    </lineage>
</organism>
<dbReference type="InterPro" id="IPR001128">
    <property type="entry name" value="Cyt_P450"/>
</dbReference>
<evidence type="ECO:0000256" key="1">
    <source>
        <dbReference type="ARBA" id="ARBA00004370"/>
    </source>
</evidence>
<dbReference type="GO" id="GO:0020037">
    <property type="term" value="F:heme binding"/>
    <property type="evidence" value="ECO:0007669"/>
    <property type="project" value="InterPro"/>
</dbReference>
<keyword evidence="7 12" id="KW-0560">Oxidoreductase</keyword>
<comment type="similarity">
    <text evidence="2 12">Belongs to the cytochrome P450 family.</text>
</comment>
<gene>
    <name evidence="13" type="ORF">QVD17_29676</name>
</gene>
<dbReference type="PRINTS" id="PR00463">
    <property type="entry name" value="EP450I"/>
</dbReference>
<name>A0AAD8K1E8_TARER</name>
<evidence type="ECO:0000256" key="12">
    <source>
        <dbReference type="RuleBase" id="RU000461"/>
    </source>
</evidence>
<evidence type="ECO:0000313" key="14">
    <source>
        <dbReference type="Proteomes" id="UP001229421"/>
    </source>
</evidence>
<dbReference type="GO" id="GO:0010268">
    <property type="term" value="P:brassinosteroid homeostasis"/>
    <property type="evidence" value="ECO:0007669"/>
    <property type="project" value="TreeGrafter"/>
</dbReference>
<evidence type="ECO:0000256" key="11">
    <source>
        <dbReference type="PIRSR" id="PIRSR602401-1"/>
    </source>
</evidence>
<dbReference type="Pfam" id="PF00067">
    <property type="entry name" value="p450"/>
    <property type="match status" value="1"/>
</dbReference>
<dbReference type="GO" id="GO:0016705">
    <property type="term" value="F:oxidoreductase activity, acting on paired donors, with incorporation or reduction of molecular oxygen"/>
    <property type="evidence" value="ECO:0007669"/>
    <property type="project" value="InterPro"/>
</dbReference>
<evidence type="ECO:0000256" key="10">
    <source>
        <dbReference type="ARBA" id="ARBA00023136"/>
    </source>
</evidence>
<dbReference type="Proteomes" id="UP001229421">
    <property type="component" value="Unassembled WGS sequence"/>
</dbReference>
<keyword evidence="14" id="KW-1185">Reference proteome</keyword>
<keyword evidence="6" id="KW-1133">Transmembrane helix</keyword>
<evidence type="ECO:0000313" key="13">
    <source>
        <dbReference type="EMBL" id="KAK1413939.1"/>
    </source>
</evidence>
<evidence type="ECO:0000256" key="4">
    <source>
        <dbReference type="ARBA" id="ARBA00022692"/>
    </source>
</evidence>
<dbReference type="FunFam" id="1.10.630.10:FF:000029">
    <property type="entry name" value="Cytochrome P450 734A1"/>
    <property type="match status" value="1"/>
</dbReference>
<evidence type="ECO:0008006" key="15">
    <source>
        <dbReference type="Google" id="ProtNLM"/>
    </source>
</evidence>
<dbReference type="Gene3D" id="1.10.630.10">
    <property type="entry name" value="Cytochrome P450"/>
    <property type="match status" value="1"/>
</dbReference>
<evidence type="ECO:0000256" key="8">
    <source>
        <dbReference type="ARBA" id="ARBA00023004"/>
    </source>
</evidence>
<dbReference type="InterPro" id="IPR036396">
    <property type="entry name" value="Cyt_P450_sf"/>
</dbReference>
<dbReference type="GO" id="GO:0016131">
    <property type="term" value="P:brassinosteroid metabolic process"/>
    <property type="evidence" value="ECO:0007669"/>
    <property type="project" value="TreeGrafter"/>
</dbReference>
<evidence type="ECO:0000256" key="2">
    <source>
        <dbReference type="ARBA" id="ARBA00010617"/>
    </source>
</evidence>
<keyword evidence="4" id="KW-0812">Transmembrane</keyword>
<dbReference type="InterPro" id="IPR002401">
    <property type="entry name" value="Cyt_P450_E_grp-I"/>
</dbReference>
<dbReference type="PANTHER" id="PTHR24282:SF224">
    <property type="entry name" value="CYTOCHROME P450 734A1"/>
    <property type="match status" value="1"/>
</dbReference>
<reference evidence="13" key="1">
    <citation type="journal article" date="2023" name="bioRxiv">
        <title>Improved chromosome-level genome assembly for marigold (Tagetes erecta).</title>
        <authorList>
            <person name="Jiang F."/>
            <person name="Yuan L."/>
            <person name="Wang S."/>
            <person name="Wang H."/>
            <person name="Xu D."/>
            <person name="Wang A."/>
            <person name="Fan W."/>
        </authorList>
    </citation>
    <scope>NUCLEOTIDE SEQUENCE</scope>
    <source>
        <strain evidence="13">WSJ</strain>
        <tissue evidence="13">Leaf</tissue>
    </source>
</reference>
<dbReference type="GO" id="GO:0004497">
    <property type="term" value="F:monooxygenase activity"/>
    <property type="evidence" value="ECO:0007669"/>
    <property type="project" value="UniProtKB-KW"/>
</dbReference>
<keyword evidence="5 11" id="KW-0479">Metal-binding</keyword>
<comment type="caution">
    <text evidence="13">The sequence shown here is derived from an EMBL/GenBank/DDBJ whole genome shotgun (WGS) entry which is preliminary data.</text>
</comment>
<accession>A0AAD8K1E8</accession>
<dbReference type="PROSITE" id="PS00086">
    <property type="entry name" value="CYTOCHROME_P450"/>
    <property type="match status" value="1"/>
</dbReference>
<keyword evidence="8 11" id="KW-0408">Iron</keyword>
<comment type="cofactor">
    <cofactor evidence="11">
        <name>heme</name>
        <dbReference type="ChEBI" id="CHEBI:30413"/>
    </cofactor>
</comment>
<keyword evidence="9 12" id="KW-0503">Monooxygenase</keyword>
<dbReference type="InterPro" id="IPR050665">
    <property type="entry name" value="Cytochrome_P450_Monooxygen"/>
</dbReference>
<dbReference type="PRINTS" id="PR00385">
    <property type="entry name" value="P450"/>
</dbReference>
<comment type="subcellular location">
    <subcellularLocation>
        <location evidence="1">Membrane</location>
    </subcellularLocation>
</comment>
<dbReference type="SUPFAM" id="SSF48264">
    <property type="entry name" value="Cytochrome P450"/>
    <property type="match status" value="1"/>
</dbReference>
<keyword evidence="10" id="KW-0472">Membrane</keyword>
<evidence type="ECO:0000256" key="7">
    <source>
        <dbReference type="ARBA" id="ARBA00023002"/>
    </source>
</evidence>
<keyword evidence="3 11" id="KW-0349">Heme</keyword>